<organism evidence="1 2">
    <name type="scientific">Paenibacillus sepulcri</name>
    <dbReference type="NCBI Taxonomy" id="359917"/>
    <lineage>
        <taxon>Bacteria</taxon>
        <taxon>Bacillati</taxon>
        <taxon>Bacillota</taxon>
        <taxon>Bacilli</taxon>
        <taxon>Bacillales</taxon>
        <taxon>Paenibacillaceae</taxon>
        <taxon>Paenibacillus</taxon>
    </lineage>
</organism>
<dbReference type="Gene3D" id="3.90.180.10">
    <property type="entry name" value="Medium-chain alcohol dehydrogenases, catalytic domain"/>
    <property type="match status" value="1"/>
</dbReference>
<accession>A0ABS7CN02</accession>
<proteinExistence type="predicted"/>
<comment type="caution">
    <text evidence="1">The sequence shown here is derived from an EMBL/GenBank/DDBJ whole genome shotgun (WGS) entry which is preliminary data.</text>
</comment>
<dbReference type="Gene3D" id="3.40.50.720">
    <property type="entry name" value="NAD(P)-binding Rossmann-like Domain"/>
    <property type="match status" value="1"/>
</dbReference>
<sequence>PIRISPDLIRKGISLTGSWHYNINHFPKIMQVIQNSPLLDTFITHVIPMSNIQEAFEVSASQLNGKIILKPWE</sequence>
<dbReference type="Proteomes" id="UP001519887">
    <property type="component" value="Unassembled WGS sequence"/>
</dbReference>
<reference evidence="1 2" key="1">
    <citation type="submission" date="2021-07" db="EMBL/GenBank/DDBJ databases">
        <title>Paenibacillus radiodurans sp. nov., isolated from the southeastern edge of Tengger Desert.</title>
        <authorList>
            <person name="Zhang G."/>
        </authorList>
    </citation>
    <scope>NUCLEOTIDE SEQUENCE [LARGE SCALE GENOMIC DNA]</scope>
    <source>
        <strain evidence="1 2">CCM 7311</strain>
    </source>
</reference>
<evidence type="ECO:0008006" key="3">
    <source>
        <dbReference type="Google" id="ProtNLM"/>
    </source>
</evidence>
<dbReference type="EMBL" id="JAHZIK010003395">
    <property type="protein sequence ID" value="MBW7461911.1"/>
    <property type="molecule type" value="Genomic_DNA"/>
</dbReference>
<protein>
    <recommendedName>
        <fullName evidence="3">L-threonine 3-dehydrogenase</fullName>
    </recommendedName>
</protein>
<feature type="non-terminal residue" evidence="1">
    <location>
        <position position="1"/>
    </location>
</feature>
<evidence type="ECO:0000313" key="2">
    <source>
        <dbReference type="Proteomes" id="UP001519887"/>
    </source>
</evidence>
<keyword evidence="2" id="KW-1185">Reference proteome</keyword>
<evidence type="ECO:0000313" key="1">
    <source>
        <dbReference type="EMBL" id="MBW7461911.1"/>
    </source>
</evidence>
<name>A0ABS7CN02_9BACL</name>
<gene>
    <name evidence="1" type="ORF">K0U00_48455</name>
</gene>